<feature type="transmembrane region" description="Helical" evidence="1">
    <location>
        <begin position="148"/>
        <end position="172"/>
    </location>
</feature>
<evidence type="ECO:0008006" key="4">
    <source>
        <dbReference type="Google" id="ProtNLM"/>
    </source>
</evidence>
<gene>
    <name evidence="2" type="ORF">BHF72_1243</name>
</gene>
<keyword evidence="1" id="KW-0472">Membrane</keyword>
<evidence type="ECO:0000256" key="1">
    <source>
        <dbReference type="SAM" id="Phobius"/>
    </source>
</evidence>
<dbReference type="Proteomes" id="UP000095601">
    <property type="component" value="Unassembled WGS sequence"/>
</dbReference>
<reference evidence="2 3" key="1">
    <citation type="submission" date="2016-09" db="EMBL/GenBank/DDBJ databases">
        <authorList>
            <person name="Capua I."/>
            <person name="De Benedictis P."/>
            <person name="Joannis T."/>
            <person name="Lombin L.H."/>
            <person name="Cattoli G."/>
        </authorList>
    </citation>
    <scope>NUCLEOTIDE SEQUENCE [LARGE SCALE GENOMIC DNA]</scope>
    <source>
        <strain evidence="2 3">NRS-1</strain>
    </source>
</reference>
<keyword evidence="3" id="KW-1185">Reference proteome</keyword>
<sequence length="191" mass="23404">MNFDKLQEQWQKEEVSTPEISLEHQHKINNPLQKIRKNMKMEIWLNVFSLILLIPLSKVFSENPFLRWTMMMVFFFIIFFFTFKFYLFYIKTKDYSIDTLNNLLEIKFELRTLKELYQAYYVSSIPFFMGMLFLFLGKHDFFKYEDLIMHYAPFIVFFSIVALVIGIGVWWFENYYGKYINQIENILNELK</sequence>
<comment type="caution">
    <text evidence="2">The sequence shown here is derived from an EMBL/GenBank/DDBJ whole genome shotgun (WGS) entry which is preliminary data.</text>
</comment>
<evidence type="ECO:0000313" key="2">
    <source>
        <dbReference type="EMBL" id="OEL12270.1"/>
    </source>
</evidence>
<feature type="transmembrane region" description="Helical" evidence="1">
    <location>
        <begin position="119"/>
        <end position="136"/>
    </location>
</feature>
<evidence type="ECO:0000313" key="3">
    <source>
        <dbReference type="Proteomes" id="UP000095601"/>
    </source>
</evidence>
<feature type="transmembrane region" description="Helical" evidence="1">
    <location>
        <begin position="66"/>
        <end position="87"/>
    </location>
</feature>
<dbReference type="STRING" id="237258.SAMN04489756_11165"/>
<feature type="transmembrane region" description="Helical" evidence="1">
    <location>
        <begin position="43"/>
        <end position="60"/>
    </location>
</feature>
<dbReference type="OrthoDB" id="1249607at2"/>
<dbReference type="RefSeq" id="WP_069796847.1">
    <property type="nucleotide sequence ID" value="NZ_CP034157.1"/>
</dbReference>
<keyword evidence="1" id="KW-0812">Transmembrane</keyword>
<protein>
    <recommendedName>
        <fullName evidence="4">DUF3278 domain-containing protein</fullName>
    </recommendedName>
</protein>
<keyword evidence="1" id="KW-1133">Transmembrane helix</keyword>
<proteinExistence type="predicted"/>
<name>A0A1E5UHA1_9FLAO</name>
<dbReference type="KEGG" id="cnr:EB819_03660"/>
<accession>A0A1E5UHA1</accession>
<dbReference type="AlphaFoldDB" id="A0A1E5UHA1"/>
<dbReference type="EMBL" id="MKGI01000009">
    <property type="protein sequence ID" value="OEL12270.1"/>
    <property type="molecule type" value="Genomic_DNA"/>
</dbReference>
<organism evidence="2 3">
    <name type="scientific">Cloacibacterium normanense</name>
    <dbReference type="NCBI Taxonomy" id="237258"/>
    <lineage>
        <taxon>Bacteria</taxon>
        <taxon>Pseudomonadati</taxon>
        <taxon>Bacteroidota</taxon>
        <taxon>Flavobacteriia</taxon>
        <taxon>Flavobacteriales</taxon>
        <taxon>Weeksellaceae</taxon>
    </lineage>
</organism>